<dbReference type="EMBL" id="UYRU01082943">
    <property type="protein sequence ID" value="VDN32934.1"/>
    <property type="molecule type" value="Genomic_DNA"/>
</dbReference>
<reference evidence="2 3" key="1">
    <citation type="submission" date="2018-11" db="EMBL/GenBank/DDBJ databases">
        <authorList>
            <consortium name="Pathogen Informatics"/>
        </authorList>
    </citation>
    <scope>NUCLEOTIDE SEQUENCE [LARGE SCALE GENOMIC DNA]</scope>
</reference>
<evidence type="ECO:0000256" key="1">
    <source>
        <dbReference type="SAM" id="MobiDB-lite"/>
    </source>
</evidence>
<keyword evidence="3" id="KW-1185">Reference proteome</keyword>
<evidence type="ECO:0000313" key="2">
    <source>
        <dbReference type="EMBL" id="VDN32934.1"/>
    </source>
</evidence>
<dbReference type="AlphaFoldDB" id="A0A3P7MTA2"/>
<organism evidence="2 3">
    <name type="scientific">Dibothriocephalus latus</name>
    <name type="common">Fish tapeworm</name>
    <name type="synonym">Diphyllobothrium latum</name>
    <dbReference type="NCBI Taxonomy" id="60516"/>
    <lineage>
        <taxon>Eukaryota</taxon>
        <taxon>Metazoa</taxon>
        <taxon>Spiralia</taxon>
        <taxon>Lophotrochozoa</taxon>
        <taxon>Platyhelminthes</taxon>
        <taxon>Cestoda</taxon>
        <taxon>Eucestoda</taxon>
        <taxon>Diphyllobothriidea</taxon>
        <taxon>Diphyllobothriidae</taxon>
        <taxon>Dibothriocephalus</taxon>
    </lineage>
</organism>
<gene>
    <name evidence="2" type="ORF">DILT_LOCUS16109</name>
</gene>
<protein>
    <submittedName>
        <fullName evidence="2">Uncharacterized protein</fullName>
    </submittedName>
</protein>
<feature type="compositionally biased region" description="Basic and acidic residues" evidence="1">
    <location>
        <begin position="15"/>
        <end position="38"/>
    </location>
</feature>
<sequence>MRDRPAAVADGSGGKLREKADQNTRFFDKKSKLSKDPPRPPVRVAKGMRLHLALSVVHYLSIWI</sequence>
<accession>A0A3P7MTA2</accession>
<proteinExistence type="predicted"/>
<name>A0A3P7MTA2_DIBLA</name>
<feature type="region of interest" description="Disordered" evidence="1">
    <location>
        <begin position="1"/>
        <end position="42"/>
    </location>
</feature>
<evidence type="ECO:0000313" key="3">
    <source>
        <dbReference type="Proteomes" id="UP000281553"/>
    </source>
</evidence>
<dbReference type="Proteomes" id="UP000281553">
    <property type="component" value="Unassembled WGS sequence"/>
</dbReference>